<dbReference type="Proteomes" id="UP000252003">
    <property type="component" value="Chromosome"/>
</dbReference>
<dbReference type="InterPro" id="IPR051396">
    <property type="entry name" value="Bact_Antivir_Def_Nuclease"/>
</dbReference>
<reference evidence="4 5" key="1">
    <citation type="submission" date="2018-06" db="EMBL/GenBank/DDBJ databases">
        <title>Salmonella Enterica genomes from various sources.</title>
        <authorList>
            <person name="Nash J.H.E."/>
            <person name="Robertson J."/>
            <person name="Bessonov K."/>
        </authorList>
    </citation>
    <scope>NUCLEOTIDE SEQUENCE [LARGE SCALE GENOMIC DNA]</scope>
    <source>
        <strain evidence="4 5">SA20121591</strain>
    </source>
</reference>
<dbReference type="PANTHER" id="PTHR43581:SF2">
    <property type="entry name" value="EXCINUCLEASE ATPASE SUBUNIT"/>
    <property type="match status" value="1"/>
</dbReference>
<protein>
    <submittedName>
        <fullName evidence="4">ATP-binding protein</fullName>
    </submittedName>
</protein>
<keyword evidence="1" id="KW-0547">Nucleotide-binding</keyword>
<evidence type="ECO:0000259" key="3">
    <source>
        <dbReference type="SMART" id="SM00382"/>
    </source>
</evidence>
<dbReference type="SMART" id="SM00382">
    <property type="entry name" value="AAA"/>
    <property type="match status" value="1"/>
</dbReference>
<dbReference type="Pfam" id="PF00005">
    <property type="entry name" value="ABC_tran"/>
    <property type="match status" value="1"/>
</dbReference>
<dbReference type="GO" id="GO:0016887">
    <property type="term" value="F:ATP hydrolysis activity"/>
    <property type="evidence" value="ECO:0007669"/>
    <property type="project" value="InterPro"/>
</dbReference>
<evidence type="ECO:0000313" key="4">
    <source>
        <dbReference type="EMBL" id="AXC74913.1"/>
    </source>
</evidence>
<dbReference type="InterPro" id="IPR027417">
    <property type="entry name" value="P-loop_NTPase"/>
</dbReference>
<keyword evidence="2 4" id="KW-0067">ATP-binding</keyword>
<dbReference type="EMBL" id="CP029989">
    <property type="protein sequence ID" value="AXC74913.1"/>
    <property type="molecule type" value="Genomic_DNA"/>
</dbReference>
<feature type="domain" description="AAA+ ATPase" evidence="3">
    <location>
        <begin position="18"/>
        <end position="254"/>
    </location>
</feature>
<dbReference type="GO" id="GO:0005524">
    <property type="term" value="F:ATP binding"/>
    <property type="evidence" value="ECO:0007669"/>
    <property type="project" value="UniProtKB-KW"/>
</dbReference>
<accession>A0A7U6BFB1</accession>
<proteinExistence type="predicted"/>
<dbReference type="InterPro" id="IPR003439">
    <property type="entry name" value="ABC_transporter-like_ATP-bd"/>
</dbReference>
<dbReference type="InterPro" id="IPR003593">
    <property type="entry name" value="AAA+_ATPase"/>
</dbReference>
<dbReference type="AlphaFoldDB" id="A0A7U6BFB1"/>
<dbReference type="SUPFAM" id="SSF52540">
    <property type="entry name" value="P-loop containing nucleoside triphosphate hydrolases"/>
    <property type="match status" value="1"/>
</dbReference>
<evidence type="ECO:0000256" key="2">
    <source>
        <dbReference type="ARBA" id="ARBA00022840"/>
    </source>
</evidence>
<gene>
    <name evidence="4" type="ORF">DOE59_09165</name>
</gene>
<sequence>MFSFPAIDGSSVSLEINSGDVIFVVGANGTGKSTLLNKIYIEHGDKESIYILAHRKNSFDNDIIDFSNSDFKNAIDSVFHDSRNTKSRYRVSYDHYRTALPIVKLKNKTIGLAVDTLKSLKNGKCVNPEDLVTEVDLLNSIFKESHLSIEFYIDSDSNVMASNNNYNPPKTYPISMLSDGEKSALIISCEVLCAKEGATIFLDEPERHLHKRIVSSLIASLMDKRKDCSFVVSTHELTLPSFFKNARIICVKKCSYQNDSPRWDCSIINGLDNIETLIDEHVVVDILGSRDDVLFVEGTSTSLDVDLYSVLFPTVSVISKQKCDLVELAVKGLRNNDFAHRVNAFGIIDNDNKVPAQISSLKKNFVFSLGVHSIESIYYHPVMLRFVLELSKDVNAIDDIDKVYADIRTFIIETLAKQKDNLCSRAVEKTIRAEIMSVIPTQKEIRNGNDFKKEISISNVLNKEHKIFDQLIKEKNCEGLISRYPVRETNLLTPLAKMCGFIDRDRYEFNVIRTIRVNPSAKEFVLSLLGGIDQAISPKV</sequence>
<organism evidence="4 5">
    <name type="scientific">Salmonella enterica subsp. diarizonae serovar 48:i:z</name>
    <dbReference type="NCBI Taxonomy" id="1192842"/>
    <lineage>
        <taxon>Bacteria</taxon>
        <taxon>Pseudomonadati</taxon>
        <taxon>Pseudomonadota</taxon>
        <taxon>Gammaproteobacteria</taxon>
        <taxon>Enterobacterales</taxon>
        <taxon>Enterobacteriaceae</taxon>
        <taxon>Salmonella</taxon>
    </lineage>
</organism>
<name>A0A7U6BFB1_SALDZ</name>
<dbReference type="PANTHER" id="PTHR43581">
    <property type="entry name" value="ATP/GTP PHOSPHATASE"/>
    <property type="match status" value="1"/>
</dbReference>
<evidence type="ECO:0000313" key="5">
    <source>
        <dbReference type="Proteomes" id="UP000252003"/>
    </source>
</evidence>
<dbReference type="Gene3D" id="3.40.50.300">
    <property type="entry name" value="P-loop containing nucleotide triphosphate hydrolases"/>
    <property type="match status" value="1"/>
</dbReference>
<evidence type="ECO:0000256" key="1">
    <source>
        <dbReference type="ARBA" id="ARBA00022741"/>
    </source>
</evidence>